<keyword evidence="3" id="KW-1185">Reference proteome</keyword>
<accession>A0A4Y2NWV3</accession>
<sequence length="166" mass="18735">MCTRPTANVWWNRISNLELSVLPRSYYRSTRRPRWLGLGFGGFRASKPDSTEDPMLLGLLHVKSYVGRQTPSRWCGAEVWRGMLAQVSSSSSDRGSKLGGPSHDSPRVASKRDDNVTHLNLPPTHCGPTKLKFRLVILTSHFKATRGIFLDGRHNFEPRSDDEEDT</sequence>
<proteinExistence type="predicted"/>
<dbReference type="EMBL" id="BGPR01129995">
    <property type="protein sequence ID" value="GBN43514.1"/>
    <property type="molecule type" value="Genomic_DNA"/>
</dbReference>
<reference evidence="2 3" key="1">
    <citation type="journal article" date="2019" name="Sci. Rep.">
        <title>Orb-weaving spider Araneus ventricosus genome elucidates the spidroin gene catalogue.</title>
        <authorList>
            <person name="Kono N."/>
            <person name="Nakamura H."/>
            <person name="Ohtoshi R."/>
            <person name="Moran D.A.P."/>
            <person name="Shinohara A."/>
            <person name="Yoshida Y."/>
            <person name="Fujiwara M."/>
            <person name="Mori M."/>
            <person name="Tomita M."/>
            <person name="Arakawa K."/>
        </authorList>
    </citation>
    <scope>NUCLEOTIDE SEQUENCE [LARGE SCALE GENOMIC DNA]</scope>
</reference>
<evidence type="ECO:0000313" key="3">
    <source>
        <dbReference type="Proteomes" id="UP000499080"/>
    </source>
</evidence>
<protein>
    <submittedName>
        <fullName evidence="2">Uncharacterized protein</fullName>
    </submittedName>
</protein>
<name>A0A4Y2NWV3_ARAVE</name>
<evidence type="ECO:0000313" key="2">
    <source>
        <dbReference type="EMBL" id="GBN43514.1"/>
    </source>
</evidence>
<organism evidence="2 3">
    <name type="scientific">Araneus ventricosus</name>
    <name type="common">Orbweaver spider</name>
    <name type="synonym">Epeira ventricosa</name>
    <dbReference type="NCBI Taxonomy" id="182803"/>
    <lineage>
        <taxon>Eukaryota</taxon>
        <taxon>Metazoa</taxon>
        <taxon>Ecdysozoa</taxon>
        <taxon>Arthropoda</taxon>
        <taxon>Chelicerata</taxon>
        <taxon>Arachnida</taxon>
        <taxon>Araneae</taxon>
        <taxon>Araneomorphae</taxon>
        <taxon>Entelegynae</taxon>
        <taxon>Araneoidea</taxon>
        <taxon>Araneidae</taxon>
        <taxon>Araneus</taxon>
    </lineage>
</organism>
<comment type="caution">
    <text evidence="2">The sequence shown here is derived from an EMBL/GenBank/DDBJ whole genome shotgun (WGS) entry which is preliminary data.</text>
</comment>
<dbReference type="AlphaFoldDB" id="A0A4Y2NWV3"/>
<feature type="region of interest" description="Disordered" evidence="1">
    <location>
        <begin position="89"/>
        <end position="123"/>
    </location>
</feature>
<gene>
    <name evidence="2" type="ORF">AVEN_9096_1</name>
</gene>
<dbReference type="Proteomes" id="UP000499080">
    <property type="component" value="Unassembled WGS sequence"/>
</dbReference>
<feature type="compositionally biased region" description="Basic and acidic residues" evidence="1">
    <location>
        <begin position="104"/>
        <end position="116"/>
    </location>
</feature>
<evidence type="ECO:0000256" key="1">
    <source>
        <dbReference type="SAM" id="MobiDB-lite"/>
    </source>
</evidence>